<evidence type="ECO:0000256" key="2">
    <source>
        <dbReference type="SAM" id="MobiDB-lite"/>
    </source>
</evidence>
<dbReference type="EMBL" id="CAJNNV010026623">
    <property type="protein sequence ID" value="CAE8618659.1"/>
    <property type="molecule type" value="Genomic_DNA"/>
</dbReference>
<protein>
    <submittedName>
        <fullName evidence="3">Uncharacterized protein</fullName>
    </submittedName>
</protein>
<dbReference type="AlphaFoldDB" id="A0A813G7I8"/>
<evidence type="ECO:0000256" key="1">
    <source>
        <dbReference type="SAM" id="Coils"/>
    </source>
</evidence>
<proteinExistence type="predicted"/>
<feature type="non-terminal residue" evidence="3">
    <location>
        <position position="1"/>
    </location>
</feature>
<reference evidence="3" key="1">
    <citation type="submission" date="2021-02" db="EMBL/GenBank/DDBJ databases">
        <authorList>
            <person name="Dougan E. K."/>
            <person name="Rhodes N."/>
            <person name="Thang M."/>
            <person name="Chan C."/>
        </authorList>
    </citation>
    <scope>NUCLEOTIDE SEQUENCE</scope>
</reference>
<keyword evidence="1" id="KW-0175">Coiled coil</keyword>
<organism evidence="3 4">
    <name type="scientific">Polarella glacialis</name>
    <name type="common">Dinoflagellate</name>
    <dbReference type="NCBI Taxonomy" id="89957"/>
    <lineage>
        <taxon>Eukaryota</taxon>
        <taxon>Sar</taxon>
        <taxon>Alveolata</taxon>
        <taxon>Dinophyceae</taxon>
        <taxon>Suessiales</taxon>
        <taxon>Suessiaceae</taxon>
        <taxon>Polarella</taxon>
    </lineage>
</organism>
<sequence>GAEESSFVQNLPSPCRARRRLGFSTSLGDEPWLDSPSKSQSPVRGRQPAAAPDLRRIVDEQRVEVQQLQEQLEEERHRHTLLEDDWRQHGEELLALVHSADLELVKRDAVLGERESRNAELSREDLEVDKQDLSARKLLIAEKELKLQDREAALAKLELE</sequence>
<evidence type="ECO:0000313" key="3">
    <source>
        <dbReference type="EMBL" id="CAE8618659.1"/>
    </source>
</evidence>
<dbReference type="Proteomes" id="UP000654075">
    <property type="component" value="Unassembled WGS sequence"/>
</dbReference>
<gene>
    <name evidence="3" type="ORF">PGLA1383_LOCUS36263</name>
</gene>
<feature type="region of interest" description="Disordered" evidence="2">
    <location>
        <begin position="25"/>
        <end position="56"/>
    </location>
</feature>
<evidence type="ECO:0000313" key="4">
    <source>
        <dbReference type="Proteomes" id="UP000654075"/>
    </source>
</evidence>
<feature type="non-terminal residue" evidence="3">
    <location>
        <position position="160"/>
    </location>
</feature>
<comment type="caution">
    <text evidence="3">The sequence shown here is derived from an EMBL/GenBank/DDBJ whole genome shotgun (WGS) entry which is preliminary data.</text>
</comment>
<name>A0A813G7I8_POLGL</name>
<feature type="coiled-coil region" evidence="1">
    <location>
        <begin position="116"/>
        <end position="160"/>
    </location>
</feature>
<keyword evidence="4" id="KW-1185">Reference proteome</keyword>
<accession>A0A813G7I8</accession>